<name>A0A9P8DN53_9HYPO</name>
<accession>A0A9P8DN53</accession>
<organism evidence="1 2">
    <name type="scientific">Fusarium musae</name>
    <dbReference type="NCBI Taxonomy" id="1042133"/>
    <lineage>
        <taxon>Eukaryota</taxon>
        <taxon>Fungi</taxon>
        <taxon>Dikarya</taxon>
        <taxon>Ascomycota</taxon>
        <taxon>Pezizomycotina</taxon>
        <taxon>Sordariomycetes</taxon>
        <taxon>Hypocreomycetidae</taxon>
        <taxon>Hypocreales</taxon>
        <taxon>Nectriaceae</taxon>
        <taxon>Fusarium</taxon>
    </lineage>
</organism>
<evidence type="ECO:0000313" key="1">
    <source>
        <dbReference type="EMBL" id="KAG9505060.1"/>
    </source>
</evidence>
<evidence type="ECO:0000313" key="2">
    <source>
        <dbReference type="Proteomes" id="UP000827133"/>
    </source>
</evidence>
<gene>
    <name evidence="1" type="ORF">J7337_002026</name>
</gene>
<dbReference type="EMBL" id="JAHBCI010000002">
    <property type="protein sequence ID" value="KAG9505060.1"/>
    <property type="molecule type" value="Genomic_DNA"/>
</dbReference>
<dbReference type="AlphaFoldDB" id="A0A9P8DN53"/>
<keyword evidence="2" id="KW-1185">Reference proteome</keyword>
<sequence>MAATAGQVAATIARIPIGPIQKEQADQAAEERQTQIMDALNRIQGTLQTIQVQQEQLADIGMLHSSLLVIQAWQEGYPTAVKNNDTEDINSYLQALNSKGADGAASNVRNIFNVLTGQGEAPSEEAGATPLV</sequence>
<protein>
    <submittedName>
        <fullName evidence="1">Uncharacterized protein</fullName>
    </submittedName>
</protein>
<dbReference type="Proteomes" id="UP000827133">
    <property type="component" value="Unassembled WGS sequence"/>
</dbReference>
<comment type="caution">
    <text evidence="1">The sequence shown here is derived from an EMBL/GenBank/DDBJ whole genome shotgun (WGS) entry which is preliminary data.</text>
</comment>
<dbReference type="GeneID" id="68309883"/>
<reference evidence="1" key="1">
    <citation type="journal article" date="2021" name="Mol. Plant Microbe Interact.">
        <title>Telomere to telomere genome assembly of Fusarium musae F31, causal agent of crown rot disease of banana.</title>
        <authorList>
            <person name="Degradi L."/>
            <person name="Tava V."/>
            <person name="Kunova A."/>
            <person name="Cortesi P."/>
            <person name="Saracchi M."/>
            <person name="Pasquali M."/>
        </authorList>
    </citation>
    <scope>NUCLEOTIDE SEQUENCE</scope>
    <source>
        <strain evidence="1">F31</strain>
    </source>
</reference>
<dbReference type="KEGG" id="fmu:J7337_002026"/>
<dbReference type="RefSeq" id="XP_044684059.1">
    <property type="nucleotide sequence ID" value="XM_044819759.1"/>
</dbReference>
<proteinExistence type="predicted"/>